<evidence type="ECO:0000313" key="3">
    <source>
        <dbReference type="Proteomes" id="UP000515838"/>
    </source>
</evidence>
<name>A0A7G9TAU1_PSEMX</name>
<organism evidence="2 3">
    <name type="scientific">Pseudoxanthomonas mexicana</name>
    <dbReference type="NCBI Taxonomy" id="128785"/>
    <lineage>
        <taxon>Bacteria</taxon>
        <taxon>Pseudomonadati</taxon>
        <taxon>Pseudomonadota</taxon>
        <taxon>Gammaproteobacteria</taxon>
        <taxon>Lysobacterales</taxon>
        <taxon>Lysobacteraceae</taxon>
        <taxon>Pseudoxanthomonas</taxon>
    </lineage>
</organism>
<protein>
    <submittedName>
        <fullName evidence="2">Uncharacterized protein</fullName>
    </submittedName>
</protein>
<sequence>MAGDTKYAVEVLVDNAKQLINLASLLVGGLMATLLSNASARSHDVPALIAGLLAAFALFMSVLFQYLVAVKNLGDATEPNWNYKYLVLASWGAFLTAVGVAAYFVGCVI</sequence>
<feature type="transmembrane region" description="Helical" evidence="1">
    <location>
        <begin position="88"/>
        <end position="108"/>
    </location>
</feature>
<feature type="transmembrane region" description="Helical" evidence="1">
    <location>
        <begin position="20"/>
        <end position="40"/>
    </location>
</feature>
<evidence type="ECO:0000256" key="1">
    <source>
        <dbReference type="SAM" id="Phobius"/>
    </source>
</evidence>
<reference evidence="2 3" key="1">
    <citation type="submission" date="2020-08" db="EMBL/GenBank/DDBJ databases">
        <title>Streptomycin Non-resistant strain, P. mexicana.</title>
        <authorList>
            <person name="Ganesh-Kumar S."/>
            <person name="Zhe T."/>
            <person name="Yu Z."/>
            <person name="Min Y."/>
        </authorList>
    </citation>
    <scope>NUCLEOTIDE SEQUENCE [LARGE SCALE GENOMIC DNA]</scope>
    <source>
        <strain evidence="2 3">GTZY2</strain>
    </source>
</reference>
<dbReference type="AlphaFoldDB" id="A0A7G9TAU1"/>
<accession>A0A7G9TAU1</accession>
<dbReference type="EMBL" id="CP060731">
    <property type="protein sequence ID" value="QNN77216.1"/>
    <property type="molecule type" value="Genomic_DNA"/>
</dbReference>
<dbReference type="RefSeq" id="WP_187572864.1">
    <property type="nucleotide sequence ID" value="NZ_CP060731.1"/>
</dbReference>
<gene>
    <name evidence="2" type="ORF">IAE60_15000</name>
</gene>
<evidence type="ECO:0000313" key="2">
    <source>
        <dbReference type="EMBL" id="QNN77216.1"/>
    </source>
</evidence>
<keyword evidence="1" id="KW-0472">Membrane</keyword>
<proteinExistence type="predicted"/>
<dbReference type="GeneID" id="81472293"/>
<dbReference type="Proteomes" id="UP000515838">
    <property type="component" value="Chromosome"/>
</dbReference>
<keyword evidence="1" id="KW-1133">Transmembrane helix</keyword>
<keyword evidence="1" id="KW-0812">Transmembrane</keyword>
<feature type="transmembrane region" description="Helical" evidence="1">
    <location>
        <begin position="47"/>
        <end position="68"/>
    </location>
</feature>